<accession>A0A7C1NPC4</accession>
<dbReference type="Proteomes" id="UP000885695">
    <property type="component" value="Unassembled WGS sequence"/>
</dbReference>
<gene>
    <name evidence="1" type="ORF">ENI13_00030</name>
</gene>
<dbReference type="EMBL" id="DRHL01000001">
    <property type="protein sequence ID" value="HEB13349.1"/>
    <property type="molecule type" value="Genomic_DNA"/>
</dbReference>
<sequence>MGWDEARRKAKLYLLTNNMRFLILPWYRYRTSTI</sequence>
<protein>
    <submittedName>
        <fullName evidence="1">Uncharacterized protein</fullName>
    </submittedName>
</protein>
<comment type="caution">
    <text evidence="1">The sequence shown here is derived from an EMBL/GenBank/DDBJ whole genome shotgun (WGS) entry which is preliminary data.</text>
</comment>
<organism evidence="1">
    <name type="scientific">candidate division CPR3 bacterium</name>
    <dbReference type="NCBI Taxonomy" id="2268181"/>
    <lineage>
        <taxon>Bacteria</taxon>
        <taxon>Bacteria division CPR3</taxon>
    </lineage>
</organism>
<dbReference type="AlphaFoldDB" id="A0A7C1NPC4"/>
<evidence type="ECO:0000313" key="1">
    <source>
        <dbReference type="EMBL" id="HEB13349.1"/>
    </source>
</evidence>
<proteinExistence type="predicted"/>
<name>A0A7C1NPC4_UNCC3</name>
<reference evidence="1" key="1">
    <citation type="journal article" date="2020" name="mSystems">
        <title>Genome- and Community-Level Interaction Insights into Carbon Utilization and Element Cycling Functions of Hydrothermarchaeota in Hydrothermal Sediment.</title>
        <authorList>
            <person name="Zhou Z."/>
            <person name="Liu Y."/>
            <person name="Xu W."/>
            <person name="Pan J."/>
            <person name="Luo Z.H."/>
            <person name="Li M."/>
        </authorList>
    </citation>
    <scope>NUCLEOTIDE SEQUENCE [LARGE SCALE GENOMIC DNA]</scope>
    <source>
        <strain evidence="1">HyVt-369</strain>
    </source>
</reference>